<evidence type="ECO:0000313" key="1">
    <source>
        <dbReference type="EMBL" id="SEF45220.1"/>
    </source>
</evidence>
<dbReference type="Proteomes" id="UP000236721">
    <property type="component" value="Unassembled WGS sequence"/>
</dbReference>
<dbReference type="OrthoDB" id="9795405at2"/>
<dbReference type="InterPro" id="IPR036102">
    <property type="entry name" value="OsmC/Ohrsf"/>
</dbReference>
<protein>
    <submittedName>
        <fullName evidence="1">Organic hydroperoxide reductase OsmC/OhrA</fullName>
    </submittedName>
</protein>
<dbReference type="EMBL" id="FNVG01000001">
    <property type="protein sequence ID" value="SEF45220.1"/>
    <property type="molecule type" value="Genomic_DNA"/>
</dbReference>
<accession>A0A1H5S428</accession>
<dbReference type="AlphaFoldDB" id="A0A1H5S428"/>
<dbReference type="InterPro" id="IPR052707">
    <property type="entry name" value="OsmC_Ohr_Peroxiredoxin"/>
</dbReference>
<evidence type="ECO:0000313" key="2">
    <source>
        <dbReference type="Proteomes" id="UP000236721"/>
    </source>
</evidence>
<dbReference type="InterPro" id="IPR003718">
    <property type="entry name" value="OsmC/Ohr_fam"/>
</dbReference>
<dbReference type="PANTHER" id="PTHR42830">
    <property type="entry name" value="OSMOTICALLY INDUCIBLE FAMILY PROTEIN"/>
    <property type="match status" value="1"/>
</dbReference>
<dbReference type="InterPro" id="IPR015946">
    <property type="entry name" value="KH_dom-like_a/b"/>
</dbReference>
<dbReference type="PANTHER" id="PTHR42830:SF2">
    <property type="entry name" value="OSMC_OHR FAMILY PROTEIN"/>
    <property type="match status" value="1"/>
</dbReference>
<keyword evidence="2" id="KW-1185">Reference proteome</keyword>
<dbReference type="RefSeq" id="WP_103878482.1">
    <property type="nucleotide sequence ID" value="NZ_FNVG01000001.1"/>
</dbReference>
<gene>
    <name evidence="1" type="ORF">SAMN04488244_101234</name>
</gene>
<dbReference type="Gene3D" id="3.30.300.20">
    <property type="match status" value="1"/>
</dbReference>
<name>A0A1H5S428_9VIBR</name>
<proteinExistence type="predicted"/>
<organism evidence="1 2">
    <name type="scientific">Vibrio hangzhouensis</name>
    <dbReference type="NCBI Taxonomy" id="462991"/>
    <lineage>
        <taxon>Bacteria</taxon>
        <taxon>Pseudomonadati</taxon>
        <taxon>Pseudomonadota</taxon>
        <taxon>Gammaproteobacteria</taxon>
        <taxon>Vibrionales</taxon>
        <taxon>Vibrionaceae</taxon>
        <taxon>Vibrio</taxon>
    </lineage>
</organism>
<dbReference type="Pfam" id="PF02566">
    <property type="entry name" value="OsmC"/>
    <property type="match status" value="1"/>
</dbReference>
<sequence length="155" mass="17232">MSEHSAIVRWSRDKSDTFTEGNFSRTHVWEFDGGVIVPASSSPHVIPVPLSSTDCVDPEEAFIAALSSCHMMTFLAIAAKRKYCVESYEDCAQGLLGDNSQGRIMLTQVRLRPRVVFSGERIPDDEQLAKMHKLSHQNCFIANSVKTDVVIETSN</sequence>
<reference evidence="2" key="1">
    <citation type="submission" date="2016-10" db="EMBL/GenBank/DDBJ databases">
        <authorList>
            <person name="Varghese N."/>
            <person name="Submissions S."/>
        </authorList>
    </citation>
    <scope>NUCLEOTIDE SEQUENCE [LARGE SCALE GENOMIC DNA]</scope>
    <source>
        <strain evidence="2">CGMCC 1.7062</strain>
    </source>
</reference>
<dbReference type="SUPFAM" id="SSF82784">
    <property type="entry name" value="OsmC-like"/>
    <property type="match status" value="1"/>
</dbReference>